<dbReference type="AlphaFoldDB" id="A0A3R9P901"/>
<evidence type="ECO:0000313" key="1">
    <source>
        <dbReference type="EMBL" id="RSL34024.1"/>
    </source>
</evidence>
<comment type="caution">
    <text evidence="1">The sequence shown here is derived from an EMBL/GenBank/DDBJ whole genome shotgun (WGS) entry which is preliminary data.</text>
</comment>
<evidence type="ECO:0000313" key="2">
    <source>
        <dbReference type="Proteomes" id="UP000275076"/>
    </source>
</evidence>
<keyword evidence="2" id="KW-1185">Reference proteome</keyword>
<dbReference type="Proteomes" id="UP000275076">
    <property type="component" value="Unassembled WGS sequence"/>
</dbReference>
<gene>
    <name evidence="1" type="ORF">D7Z54_07895</name>
</gene>
<dbReference type="EMBL" id="RBVX01000005">
    <property type="protein sequence ID" value="RSL34024.1"/>
    <property type="molecule type" value="Genomic_DNA"/>
</dbReference>
<proteinExistence type="predicted"/>
<sequence length="165" mass="20064">MVNGMFKRMPYKEQMMCERRLIRVMKRLEIEHFDFNWDRSSCFIEFRYKEKSYKMEHYIQKAKQKGIVLRNGLDCLIELIESLEDLSNIIDRGNYKLETWIAGMKQSSSADEEPEYQEEFQIRYKASRKPKQPEYNRNEGLIHVAPESSLEDFDEDQITRRFQRK</sequence>
<accession>A0A3R9P901</accession>
<organism evidence="1 2">
    <name type="scientific">Salibacterium salarium</name>
    <dbReference type="NCBI Taxonomy" id="284579"/>
    <lineage>
        <taxon>Bacteria</taxon>
        <taxon>Bacillati</taxon>
        <taxon>Bacillota</taxon>
        <taxon>Bacilli</taxon>
        <taxon>Bacillales</taxon>
        <taxon>Bacillaceae</taxon>
    </lineage>
</organism>
<dbReference type="OrthoDB" id="2703450at2"/>
<name>A0A3R9P901_9BACI</name>
<protein>
    <submittedName>
        <fullName evidence="1">Uncharacterized protein</fullName>
    </submittedName>
</protein>
<reference evidence="1 2" key="1">
    <citation type="submission" date="2018-10" db="EMBL/GenBank/DDBJ databases">
        <title>Draft genome sequence of Bacillus salarius IM0101, isolated from a hypersaline soil in Inner Mongolia, China.</title>
        <authorList>
            <person name="Yamprayoonswat W."/>
            <person name="Boonvisut S."/>
            <person name="Jumpathong W."/>
            <person name="Sittihan S."/>
            <person name="Ruangsuj P."/>
            <person name="Wanthongcharoen S."/>
            <person name="Thongpramul N."/>
            <person name="Pimmason S."/>
            <person name="Yu B."/>
            <person name="Yasawong M."/>
        </authorList>
    </citation>
    <scope>NUCLEOTIDE SEQUENCE [LARGE SCALE GENOMIC DNA]</scope>
    <source>
        <strain evidence="1 2">IM0101</strain>
    </source>
</reference>